<accession>A0A2K5HC40</accession>
<evidence type="ECO:0000313" key="1">
    <source>
        <dbReference type="Ensembl" id="ENSCANP00000001907.1"/>
    </source>
</evidence>
<reference evidence="1" key="2">
    <citation type="submission" date="2025-09" db="UniProtKB">
        <authorList>
            <consortium name="Ensembl"/>
        </authorList>
    </citation>
    <scope>IDENTIFICATION</scope>
</reference>
<dbReference type="OMA" id="TQANFFP"/>
<proteinExistence type="predicted"/>
<sequence length="60" mass="6903">MSGSSLRTSLEAKQMLVPCRTVVQANVFSVYMTQFQIFLYSITKQTNTASNNISHCYYYH</sequence>
<dbReference type="Proteomes" id="UP000233080">
    <property type="component" value="Unassembled WGS sequence"/>
</dbReference>
<reference evidence="1" key="1">
    <citation type="submission" date="2025-08" db="UniProtKB">
        <authorList>
            <consortium name="Ensembl"/>
        </authorList>
    </citation>
    <scope>IDENTIFICATION</scope>
</reference>
<protein>
    <submittedName>
        <fullName evidence="1">Uncharacterized protein</fullName>
    </submittedName>
</protein>
<dbReference type="AlphaFoldDB" id="A0A2K5HC40"/>
<dbReference type="Ensembl" id="ENSCANT00000007900.1">
    <property type="protein sequence ID" value="ENSCANP00000001907.1"/>
    <property type="gene ID" value="ENSCANG00000007192.1"/>
</dbReference>
<evidence type="ECO:0000313" key="2">
    <source>
        <dbReference type="Proteomes" id="UP000233080"/>
    </source>
</evidence>
<name>A0A2K5HC40_COLAP</name>
<organism evidence="1 2">
    <name type="scientific">Colobus angolensis palliatus</name>
    <name type="common">Peters' Angolan colobus</name>
    <dbReference type="NCBI Taxonomy" id="336983"/>
    <lineage>
        <taxon>Eukaryota</taxon>
        <taxon>Metazoa</taxon>
        <taxon>Chordata</taxon>
        <taxon>Craniata</taxon>
        <taxon>Vertebrata</taxon>
        <taxon>Euteleostomi</taxon>
        <taxon>Mammalia</taxon>
        <taxon>Eutheria</taxon>
        <taxon>Euarchontoglires</taxon>
        <taxon>Primates</taxon>
        <taxon>Haplorrhini</taxon>
        <taxon>Catarrhini</taxon>
        <taxon>Cercopithecidae</taxon>
        <taxon>Colobinae</taxon>
        <taxon>Colobus</taxon>
    </lineage>
</organism>
<keyword evidence="2" id="KW-1185">Reference proteome</keyword>